<proteinExistence type="predicted"/>
<reference evidence="3" key="1">
    <citation type="submission" date="2021-11" db="EMBL/GenBank/DDBJ databases">
        <authorList>
            <person name="Denance N."/>
            <person name="Briand M."/>
            <person name="Dupas E."/>
            <person name="Durand K."/>
            <person name="Legendre B."/>
            <person name="Cunty A."/>
            <person name="Donnadieu C."/>
            <person name="Lopez Roques C."/>
            <person name="Cesbron S."/>
            <person name="Jacques M.A."/>
        </authorList>
    </citation>
    <scope>NUCLEOTIDE SEQUENCE</scope>
    <source>
        <strain evidence="3">CFBP8070</strain>
    </source>
</reference>
<evidence type="ECO:0000313" key="3">
    <source>
        <dbReference type="EMBL" id="MDC6409592.1"/>
    </source>
</evidence>
<evidence type="ECO:0000256" key="1">
    <source>
        <dbReference type="SAM" id="MobiDB-lite"/>
    </source>
</evidence>
<evidence type="ECO:0000259" key="2">
    <source>
        <dbReference type="Pfam" id="PF03432"/>
    </source>
</evidence>
<gene>
    <name evidence="3" type="ORF">LOK82_13650</name>
</gene>
<dbReference type="EMBL" id="JAJKGN010000004">
    <property type="protein sequence ID" value="MDC6409592.1"/>
    <property type="molecule type" value="Genomic_DNA"/>
</dbReference>
<feature type="domain" description="MobA/VirD2-like nuclease" evidence="2">
    <location>
        <begin position="39"/>
        <end position="156"/>
    </location>
</feature>
<name>A0AAW6I1T1_XYLFS</name>
<feature type="compositionally biased region" description="Basic and acidic residues" evidence="1">
    <location>
        <begin position="193"/>
        <end position="206"/>
    </location>
</feature>
<feature type="region of interest" description="Disordered" evidence="1">
    <location>
        <begin position="193"/>
        <end position="231"/>
    </location>
</feature>
<comment type="caution">
    <text evidence="3">The sequence shown here is derived from an EMBL/GenBank/DDBJ whole genome shotgun (WGS) entry which is preliminary data.</text>
</comment>
<dbReference type="Proteomes" id="UP001220702">
    <property type="component" value="Unassembled WGS sequence"/>
</dbReference>
<sequence length="231" mass="26502">MIRKAPEVMVKITGSSSGLATVKHHLDYISRNGKVELTNESGETIQGRDELKALREQMKASQVPNESNKREYLHVLFSMPPGTPEKAMREAVMQFCQEEFANRRYVAALHDDTDHTHVHVCVGTWDIDRADEPRLSPRKADLFRWRQGFADKLRENGIDAAASERRHRFNHRKPENPVVRQIRADNPKSAVYNERRAKEKALERAMKATARQETGSASPPHPHGYPRYMKP</sequence>
<evidence type="ECO:0000313" key="4">
    <source>
        <dbReference type="Proteomes" id="UP001220702"/>
    </source>
</evidence>
<dbReference type="Gene3D" id="3.30.930.30">
    <property type="match status" value="1"/>
</dbReference>
<dbReference type="AlphaFoldDB" id="A0AAW6I1T1"/>
<dbReference type="Pfam" id="PF03432">
    <property type="entry name" value="Relaxase"/>
    <property type="match status" value="1"/>
</dbReference>
<dbReference type="InterPro" id="IPR005094">
    <property type="entry name" value="Endonuclease_MobA/VirD2"/>
</dbReference>
<protein>
    <submittedName>
        <fullName evidence="3">Relaxase/mobilization nuclease domain-containing protein</fullName>
    </submittedName>
</protein>
<accession>A0AAW6I1T1</accession>
<organism evidence="3 4">
    <name type="scientific">Xylella fastidiosa subsp. multiplex</name>
    <dbReference type="NCBI Taxonomy" id="644357"/>
    <lineage>
        <taxon>Bacteria</taxon>
        <taxon>Pseudomonadati</taxon>
        <taxon>Pseudomonadota</taxon>
        <taxon>Gammaproteobacteria</taxon>
        <taxon>Lysobacterales</taxon>
        <taxon>Lysobacteraceae</taxon>
        <taxon>Xylella</taxon>
    </lineage>
</organism>
<reference evidence="3" key="2">
    <citation type="journal article" date="2023" name="Commun. Biol.">
        <title>Suspicions of two bridgehead invasions of Xylella fastidiosa subsp. multiplex in France.</title>
        <authorList>
            <person name="Dupas E."/>
            <person name="Durand K."/>
            <person name="Rieux A."/>
            <person name="Briand M."/>
            <person name="Pruvost O."/>
            <person name="Cunty A."/>
            <person name="Denance N."/>
            <person name="Donnadieu C."/>
            <person name="Legendre B."/>
            <person name="Lopez-Roques C."/>
            <person name="Cesbron S."/>
            <person name="Ravigne V."/>
            <person name="Jacques M.A."/>
        </authorList>
    </citation>
    <scope>NUCLEOTIDE SEQUENCE</scope>
    <source>
        <strain evidence="3">CFBP8070</strain>
    </source>
</reference>